<evidence type="ECO:0008006" key="3">
    <source>
        <dbReference type="Google" id="ProtNLM"/>
    </source>
</evidence>
<dbReference type="Proteomes" id="UP000219338">
    <property type="component" value="Unassembled WGS sequence"/>
</dbReference>
<dbReference type="AlphaFoldDB" id="A0A284R384"/>
<reference evidence="2" key="1">
    <citation type="journal article" date="2017" name="Nat. Ecol. Evol.">
        <title>Genome expansion and lineage-specific genetic innovations in the forest pathogenic fungi Armillaria.</title>
        <authorList>
            <person name="Sipos G."/>
            <person name="Prasanna A.N."/>
            <person name="Walter M.C."/>
            <person name="O'Connor E."/>
            <person name="Balint B."/>
            <person name="Krizsan K."/>
            <person name="Kiss B."/>
            <person name="Hess J."/>
            <person name="Varga T."/>
            <person name="Slot J."/>
            <person name="Riley R."/>
            <person name="Boka B."/>
            <person name="Rigling D."/>
            <person name="Barry K."/>
            <person name="Lee J."/>
            <person name="Mihaltcheva S."/>
            <person name="LaButti K."/>
            <person name="Lipzen A."/>
            <person name="Waldron R."/>
            <person name="Moloney N.M."/>
            <person name="Sperisen C."/>
            <person name="Kredics L."/>
            <person name="Vagvoelgyi C."/>
            <person name="Patrignani A."/>
            <person name="Fitzpatrick D."/>
            <person name="Nagy I."/>
            <person name="Doyle S."/>
            <person name="Anderson J.B."/>
            <person name="Grigoriev I.V."/>
            <person name="Gueldener U."/>
            <person name="Muensterkoetter M."/>
            <person name="Nagy L.G."/>
        </authorList>
    </citation>
    <scope>NUCLEOTIDE SEQUENCE [LARGE SCALE GENOMIC DNA]</scope>
    <source>
        <strain evidence="2">C18/9</strain>
    </source>
</reference>
<keyword evidence="2" id="KW-1185">Reference proteome</keyword>
<protein>
    <recommendedName>
        <fullName evidence="3">F-box domain-containing protein</fullName>
    </recommendedName>
</protein>
<evidence type="ECO:0000313" key="2">
    <source>
        <dbReference type="Proteomes" id="UP000219338"/>
    </source>
</evidence>
<gene>
    <name evidence="1" type="ORF">ARMOST_06525</name>
</gene>
<accession>A0A284R384</accession>
<name>A0A284R384_ARMOS</name>
<proteinExistence type="predicted"/>
<sequence>MPFQPYPQELIDEFVTLAAADSIETAQSCALANRKFTVGAHQRVFRNLYVYREPSSPILESGGVIDSTSGLAVHDVYKAIDFFSNPDQQHLLVFPRKVTWCGNDIDVSAMTSLLGLLTNVETVQMVHVDVLGIKQFRGLPHVHHIIFVCCALFFDEVEGMVNGMDSVRTIKISGQTFVESSPKHWKTNILNFPLLSGISLDFNGMENAAALEVGRWFLGEHEVDRLAIQVMTCHDLIAFQEVVDASASTLQRVMFSTAGFMPVWRQAVDLSACKKLRVMEWTCTDFHFQSLLDTLTSTKSMEVRMIYIHLHIIRLHYSENDGEAKRYFGDLDRVIYGIARSGDLKLLTLHFTYEDIKTFIADGKGDMEFMRWVRSFMPCMRGLGQRRFVSTVVPRD</sequence>
<organism evidence="1 2">
    <name type="scientific">Armillaria ostoyae</name>
    <name type="common">Armillaria root rot fungus</name>
    <dbReference type="NCBI Taxonomy" id="47428"/>
    <lineage>
        <taxon>Eukaryota</taxon>
        <taxon>Fungi</taxon>
        <taxon>Dikarya</taxon>
        <taxon>Basidiomycota</taxon>
        <taxon>Agaricomycotina</taxon>
        <taxon>Agaricomycetes</taxon>
        <taxon>Agaricomycetidae</taxon>
        <taxon>Agaricales</taxon>
        <taxon>Marasmiineae</taxon>
        <taxon>Physalacriaceae</taxon>
        <taxon>Armillaria</taxon>
    </lineage>
</organism>
<dbReference type="EMBL" id="FUEG01000004">
    <property type="protein sequence ID" value="SJL03179.1"/>
    <property type="molecule type" value="Genomic_DNA"/>
</dbReference>
<evidence type="ECO:0000313" key="1">
    <source>
        <dbReference type="EMBL" id="SJL03179.1"/>
    </source>
</evidence>